<dbReference type="OrthoDB" id="1665274at2"/>
<dbReference type="RefSeq" id="WP_022487083.1">
    <property type="nucleotide sequence ID" value="NZ_VULN01000005.1"/>
</dbReference>
<evidence type="ECO:0000313" key="2">
    <source>
        <dbReference type="Proteomes" id="UP000441455"/>
    </source>
</evidence>
<name>A0A6N7W090_ACIFE</name>
<dbReference type="EMBL" id="VULN01000005">
    <property type="protein sequence ID" value="MSS81913.1"/>
    <property type="molecule type" value="Genomic_DNA"/>
</dbReference>
<accession>A0A6N7W090</accession>
<evidence type="ECO:0000313" key="1">
    <source>
        <dbReference type="EMBL" id="MSS81913.1"/>
    </source>
</evidence>
<sequence length="179" mass="20402">MINVILLILGLCVLGLLVMIVYAALKPTDDTRVVMEEKTPLKLESLDHDKAVLSFEVPLRNKSAESAAITDCFVRPYLPQEQFPDAWCEGNVEKSDRRRSDHYFEALVLKEWSEWKLIVTLTLRARNGKDMREIITRMVDMDGAIFVCGVGRKAHYVRKFFFTVFADELKKLAGGAYNG</sequence>
<organism evidence="1 2">
    <name type="scientific">Acidaminococcus fermentans</name>
    <dbReference type="NCBI Taxonomy" id="905"/>
    <lineage>
        <taxon>Bacteria</taxon>
        <taxon>Bacillati</taxon>
        <taxon>Bacillota</taxon>
        <taxon>Negativicutes</taxon>
        <taxon>Acidaminococcales</taxon>
        <taxon>Acidaminococcaceae</taxon>
        <taxon>Acidaminococcus</taxon>
    </lineage>
</organism>
<protein>
    <submittedName>
        <fullName evidence="1">Uncharacterized protein</fullName>
    </submittedName>
</protein>
<comment type="caution">
    <text evidence="1">The sequence shown here is derived from an EMBL/GenBank/DDBJ whole genome shotgun (WGS) entry which is preliminary data.</text>
</comment>
<gene>
    <name evidence="1" type="ORF">FX155_04770</name>
</gene>
<proteinExistence type="predicted"/>
<dbReference type="Proteomes" id="UP000441455">
    <property type="component" value="Unassembled WGS sequence"/>
</dbReference>
<dbReference type="AlphaFoldDB" id="A0A6N7W090"/>
<reference evidence="1 2" key="1">
    <citation type="submission" date="2019-08" db="EMBL/GenBank/DDBJ databases">
        <title>In-depth cultivation of the pig gut microbiome towards novel bacterial diversity and tailored functional studies.</title>
        <authorList>
            <person name="Wylensek D."/>
            <person name="Hitch T.C.A."/>
            <person name="Clavel T."/>
        </authorList>
    </citation>
    <scope>NUCLEOTIDE SEQUENCE [LARGE SCALE GENOMIC DNA]</scope>
    <source>
        <strain evidence="1 2">WCA-389-WT-5B</strain>
    </source>
</reference>